<dbReference type="RefSeq" id="WP_113934887.1">
    <property type="nucleotide sequence ID" value="NZ_JACCEU010000011.1"/>
</dbReference>
<reference evidence="2 3" key="1">
    <citation type="submission" date="2018-06" db="EMBL/GenBank/DDBJ databases">
        <title>Genomic Encyclopedia of Type Strains, Phase IV (KMG-IV): sequencing the most valuable type-strain genomes for metagenomic binning, comparative biology and taxonomic classification.</title>
        <authorList>
            <person name="Goeker M."/>
        </authorList>
    </citation>
    <scope>NUCLEOTIDE SEQUENCE [LARGE SCALE GENOMIC DNA]</scope>
    <source>
        <strain evidence="2 3">DSM 25520</strain>
    </source>
</reference>
<dbReference type="AlphaFoldDB" id="A0A366H1L4"/>
<sequence length="184" mass="21523">MRIANQSLTLFRWLALSGFLGLLAGCASMSPEECRTANWREQGMRDGQNGQPRSYLEEHREACGKVGVTPDARSYEAGRAIGIRQYCTPANGLEQGRYGHTYRNSCPPELERAFLDRYRAGYRVYEAQRRVENLTSEQRSKQYNLDRAKDDKTRDSLRRQLRDLDYSLRRARDDLYYEEQRLRP</sequence>
<dbReference type="Proteomes" id="UP000253628">
    <property type="component" value="Unassembled WGS sequence"/>
</dbReference>
<organism evidence="2 3">
    <name type="scientific">Eoetvoesiella caeni</name>
    <dbReference type="NCBI Taxonomy" id="645616"/>
    <lineage>
        <taxon>Bacteria</taxon>
        <taxon>Pseudomonadati</taxon>
        <taxon>Pseudomonadota</taxon>
        <taxon>Betaproteobacteria</taxon>
        <taxon>Burkholderiales</taxon>
        <taxon>Alcaligenaceae</taxon>
        <taxon>Eoetvoesiella</taxon>
    </lineage>
</organism>
<evidence type="ECO:0000256" key="1">
    <source>
        <dbReference type="SAM" id="SignalP"/>
    </source>
</evidence>
<keyword evidence="1" id="KW-0732">Signal</keyword>
<name>A0A366H1L4_9BURK</name>
<evidence type="ECO:0000313" key="3">
    <source>
        <dbReference type="Proteomes" id="UP000253628"/>
    </source>
</evidence>
<dbReference type="InterPro" id="IPR021242">
    <property type="entry name" value="DUF2799"/>
</dbReference>
<accession>A0A366H1L4</accession>
<dbReference type="EMBL" id="QNRQ01000015">
    <property type="protein sequence ID" value="RBP35773.1"/>
    <property type="molecule type" value="Genomic_DNA"/>
</dbReference>
<comment type="caution">
    <text evidence="2">The sequence shown here is derived from an EMBL/GenBank/DDBJ whole genome shotgun (WGS) entry which is preliminary data.</text>
</comment>
<proteinExistence type="predicted"/>
<protein>
    <submittedName>
        <fullName evidence="2">Uncharacterized protein DUF2799</fullName>
    </submittedName>
</protein>
<feature type="signal peptide" evidence="1">
    <location>
        <begin position="1"/>
        <end position="29"/>
    </location>
</feature>
<dbReference type="PROSITE" id="PS51257">
    <property type="entry name" value="PROKAR_LIPOPROTEIN"/>
    <property type="match status" value="1"/>
</dbReference>
<gene>
    <name evidence="2" type="ORF">DFR37_11547</name>
</gene>
<dbReference type="OrthoDB" id="5917215at2"/>
<dbReference type="Pfam" id="PF10973">
    <property type="entry name" value="DUF2799"/>
    <property type="match status" value="1"/>
</dbReference>
<evidence type="ECO:0000313" key="2">
    <source>
        <dbReference type="EMBL" id="RBP35773.1"/>
    </source>
</evidence>
<keyword evidence="3" id="KW-1185">Reference proteome</keyword>
<feature type="chain" id="PRO_5016975608" evidence="1">
    <location>
        <begin position="30"/>
        <end position="184"/>
    </location>
</feature>